<dbReference type="eggNOG" id="KOG1620">
    <property type="taxonomic scope" value="Eukaryota"/>
</dbReference>
<feature type="region of interest" description="Disordered" evidence="4">
    <location>
        <begin position="1310"/>
        <end position="1336"/>
    </location>
</feature>
<feature type="region of interest" description="Disordered" evidence="4">
    <location>
        <begin position="1875"/>
        <end position="1906"/>
    </location>
</feature>
<evidence type="ECO:0000256" key="2">
    <source>
        <dbReference type="ARBA" id="ARBA00022679"/>
    </source>
</evidence>
<feature type="region of interest" description="Disordered" evidence="4">
    <location>
        <begin position="2089"/>
        <end position="2112"/>
    </location>
</feature>
<reference evidence="7" key="1">
    <citation type="journal article" date="2013" name="Genome Announc.">
        <title>Draft genome sequence of the basidiomycetous yeast-like fungus Pseudozyma hubeiensis SY62, which produces an abundant amount of the biosurfactant mannosylerythritol lipids.</title>
        <authorList>
            <person name="Konishi M."/>
            <person name="Hatada Y."/>
            <person name="Horiuchi J."/>
        </authorList>
    </citation>
    <scope>NUCLEOTIDE SEQUENCE [LARGE SCALE GENOMIC DNA]</scope>
    <source>
        <strain evidence="7">SY62</strain>
    </source>
</reference>
<dbReference type="SMART" id="SM00233">
    <property type="entry name" value="PH"/>
    <property type="match status" value="2"/>
</dbReference>
<feature type="compositionally biased region" description="Low complexity" evidence="4">
    <location>
        <begin position="1123"/>
        <end position="1138"/>
    </location>
</feature>
<dbReference type="GO" id="GO:0016301">
    <property type="term" value="F:kinase activity"/>
    <property type="evidence" value="ECO:0007669"/>
    <property type="project" value="UniProtKB-KW"/>
</dbReference>
<feature type="region of interest" description="Disordered" evidence="4">
    <location>
        <begin position="561"/>
        <end position="597"/>
    </location>
</feature>
<evidence type="ECO:0000256" key="3">
    <source>
        <dbReference type="ARBA" id="ARBA00022777"/>
    </source>
</evidence>
<feature type="region of interest" description="Disordered" evidence="4">
    <location>
        <begin position="436"/>
        <end position="459"/>
    </location>
</feature>
<dbReference type="Pfam" id="PF23207">
    <property type="entry name" value="PH_SPO71"/>
    <property type="match status" value="1"/>
</dbReference>
<dbReference type="InterPro" id="IPR040345">
    <property type="entry name" value="Mug56/Spo71"/>
</dbReference>
<keyword evidence="7" id="KW-1185">Reference proteome</keyword>
<dbReference type="STRING" id="1305764.R9P3V5"/>
<feature type="compositionally biased region" description="Basic and acidic residues" evidence="4">
    <location>
        <begin position="1087"/>
        <end position="1106"/>
    </location>
</feature>
<dbReference type="PANTHER" id="PTHR28076">
    <property type="entry name" value="SPORULATION-SPECIFIC PROTEIN 71"/>
    <property type="match status" value="1"/>
</dbReference>
<dbReference type="SUPFAM" id="SSF56104">
    <property type="entry name" value="SAICAR synthase-like"/>
    <property type="match status" value="1"/>
</dbReference>
<gene>
    <name evidence="6" type="ORF">PHSY_003495</name>
</gene>
<feature type="compositionally biased region" description="Basic and acidic residues" evidence="4">
    <location>
        <begin position="779"/>
        <end position="802"/>
    </location>
</feature>
<feature type="compositionally biased region" description="Polar residues" evidence="4">
    <location>
        <begin position="339"/>
        <end position="365"/>
    </location>
</feature>
<proteinExistence type="inferred from homology"/>
<dbReference type="GO" id="GO:1902657">
    <property type="term" value="P:protein localization to prospore membrane"/>
    <property type="evidence" value="ECO:0007669"/>
    <property type="project" value="InterPro"/>
</dbReference>
<accession>R9P3V5</accession>
<feature type="region of interest" description="Disordered" evidence="4">
    <location>
        <begin position="981"/>
        <end position="1024"/>
    </location>
</feature>
<feature type="region of interest" description="Disordered" evidence="4">
    <location>
        <begin position="914"/>
        <end position="941"/>
    </location>
</feature>
<feature type="domain" description="PH" evidence="5">
    <location>
        <begin position="2013"/>
        <end position="2218"/>
    </location>
</feature>
<feature type="region of interest" description="Disordered" evidence="4">
    <location>
        <begin position="304"/>
        <end position="401"/>
    </location>
</feature>
<protein>
    <recommendedName>
        <fullName evidence="5">PH domain-containing protein</fullName>
    </recommendedName>
</protein>
<dbReference type="InterPro" id="IPR038286">
    <property type="entry name" value="IPK_sf"/>
</dbReference>
<evidence type="ECO:0000313" key="7">
    <source>
        <dbReference type="Proteomes" id="UP000014071"/>
    </source>
</evidence>
<keyword evidence="3" id="KW-0418">Kinase</keyword>
<feature type="region of interest" description="Disordered" evidence="4">
    <location>
        <begin position="1056"/>
        <end position="1187"/>
    </location>
</feature>
<feature type="compositionally biased region" description="Basic and acidic residues" evidence="4">
    <location>
        <begin position="575"/>
        <end position="586"/>
    </location>
</feature>
<dbReference type="InterPro" id="IPR001849">
    <property type="entry name" value="PH_domain"/>
</dbReference>
<feature type="compositionally biased region" description="Polar residues" evidence="4">
    <location>
        <begin position="1141"/>
        <end position="1152"/>
    </location>
</feature>
<dbReference type="Pfam" id="PF15404">
    <property type="entry name" value="PH_4"/>
    <property type="match status" value="1"/>
</dbReference>
<dbReference type="GO" id="GO:0032958">
    <property type="term" value="P:inositol phosphate biosynthetic process"/>
    <property type="evidence" value="ECO:0007669"/>
    <property type="project" value="InterPro"/>
</dbReference>
<dbReference type="InterPro" id="IPR057379">
    <property type="entry name" value="PH_SPO71"/>
</dbReference>
<evidence type="ECO:0000259" key="5">
    <source>
        <dbReference type="SMART" id="SM00233"/>
    </source>
</evidence>
<keyword evidence="2" id="KW-0808">Transferase</keyword>
<dbReference type="Gene3D" id="3.30.470.160">
    <property type="entry name" value="Inositol polyphosphate kinase"/>
    <property type="match status" value="1"/>
</dbReference>
<organism evidence="6 7">
    <name type="scientific">Pseudozyma hubeiensis (strain SY62)</name>
    <name type="common">Yeast</name>
    <dbReference type="NCBI Taxonomy" id="1305764"/>
    <lineage>
        <taxon>Eukaryota</taxon>
        <taxon>Fungi</taxon>
        <taxon>Dikarya</taxon>
        <taxon>Basidiomycota</taxon>
        <taxon>Ustilaginomycotina</taxon>
        <taxon>Ustilaginomycetes</taxon>
        <taxon>Ustilaginales</taxon>
        <taxon>Ustilaginaceae</taxon>
        <taxon>Pseudozyma</taxon>
    </lineage>
</organism>
<evidence type="ECO:0000256" key="1">
    <source>
        <dbReference type="ARBA" id="ARBA00007374"/>
    </source>
</evidence>
<feature type="compositionally biased region" description="Basic and acidic residues" evidence="4">
    <location>
        <begin position="324"/>
        <end position="338"/>
    </location>
</feature>
<dbReference type="OrthoDB" id="5579281at2759"/>
<evidence type="ECO:0000313" key="6">
    <source>
        <dbReference type="EMBL" id="GAC95917.1"/>
    </source>
</evidence>
<dbReference type="PANTHER" id="PTHR28076:SF1">
    <property type="entry name" value="PROSPORE MEMBRANE ADAPTER PROTEIN SPO71"/>
    <property type="match status" value="1"/>
</dbReference>
<feature type="region of interest" description="Disordered" evidence="4">
    <location>
        <begin position="2144"/>
        <end position="2184"/>
    </location>
</feature>
<comment type="similarity">
    <text evidence="1">Belongs to the inositol phosphokinase (IPK) family.</text>
</comment>
<dbReference type="Pfam" id="PF03770">
    <property type="entry name" value="IPK"/>
    <property type="match status" value="1"/>
</dbReference>
<sequence length="2238" mass="244730">MVAVSTSKEPELAPLGNQVAGHPDGVQSLEGGRLVVKDCLARELEFYKGVKLAARGEASLDHGQVELLSRLDKMMPECHGSWEDYTGIEAKGSAHTPRIVLENLTFGYEKPNVCDIKLGTQLWDEDASEEKKQRMEKAAANTTSGSHGIRLTGWQTYDAETSAYHNIPKTFGKAIKAKDLELGMRMLLACPEEGDAQRAEEAVAGTSIRQDASRYRLPRLPEELVVKLLRDHLIKDVEELHAIFSKVEHAQSSASTSTAHPTHSSSLIAPPHHVTIRRYIGPLPVPASAAKAIAKAIAEDCTYNDTRDSDESSSESHQLQSSRVDVEPQVKATDDQQHPSEQPSTNDTSTSHTWTDPFRVSSSNQDKQHHSGHPPALLSTSPKGKQSLLPPPRPRIVDRDPSSASILSNASFVSAHSIARSALSDTDTAQRGQTIFDQAQPQATSSHSRSVSPSKRRFVLAPKKSNQSFPVTAIEADSLKPPTSILRTAASFSADSAPYAVKPIHTARSADNLRVAALRQQRRIGPDGSRFPTSPTSPHDAAFSKAPILDLPLNQIEEAFHDSDPSRQQPQLTRNDGDLPHQEDQHHLRRTVNASGDTTIIRSSADISNAAAGPSLKPKASFSSRSEEDAAVTAVPNNQSLLHPAWEQASSPAVRPSDADALGEPHAPSGDLDPPSSPTKPSRNLVGRGLPIKKRSLTFTGEPAANHANRASSGMLTSRAFAHPRDFSRQSRMSRASTVGTFNTVGTMATEGSFGATAATSSSLARKFLAGGSFRRTGKRAESTQTKNDRFSLRPTRTEPAHKHPASGSPTSVRTRKTASPFAVRARRTARSTSYASLRRDASRRVSANPTEASLADSASVTRAHGVQPGAVGTSGGGTKWVGESFQIGQRFWDILDARRDELQKSQPCSCDQAQASLQPGFDVEASSDGSLDSREKQVQNQAAHVQHLKQSPDGVITLLAQEAQDISDDKTTTASLLARHASASSKMPSDNRLKVSQNGHALHPPDGSVSGAPSGRRSLTHDQSAATIQTVQPDETTPSAIEARQGWSEIVSKMSSITGELSNGRKARKADRKTDKKSLHSSQPTPREENLNGRLGDELTAKFSDRNGSPRPPTDSDLRIMARSSSLVESDRSSAASKSVYASLNPSTQANGVGPRASSLASGKTPAMTRSDALSHPAPPASVEASNPELVHQLLRRKSDLGKEPGLGLTTDAASDHAIAARPVASPVNLTPAREIASPLSGPLLEQDPLPLDISPYDEAQTPAERPSGLLKAIGISTSPERKKTVKFDTGSTRPALKGRFTASLFAGKAEDGQNTSTSIGRGTAGDAQPRPPAEVLARPQPHALQMPMSGDSSTPGSEVYESEASIITRKTVLKKDRMLVKIAWTPHEDLPSDFDELQARKYTIREEDWREFVVVFRMGKLELWSDPTLTNKLVGHGDRLKLRLTIPLSRGSTFVSLYSPIDRIFCLTFQPWKSLSAHHNKRGIHLRRQGTDIVLFDCRARSAAADWMWELWRELGGLIPETLEVHVPSFGLKVRIPVPESMPVERPSPGTTPASQLSSEKAGLLALSSVGQTHDGGEGFKLINRNNVIAMVWKLFCRIQQWRELMSQFQERGARLELAWRRGTELDWVINERTVENEPRHWAVLCGALLRDFKQPSILELRAAAHYPTSVLAAPGQYMQEPPAVEGFLWRVKPVSGALTRLYFTTYDGHIYICRITRAFPPDRHLAVQMQEALDMRVPRTSGTSQGRAPNAANPATRNALTRALAKFVGANKSVRRDEDVATLRQNVLEAISYPAQTEEEFQGQIEAYQSFERRRQFEQVRGSDGFIDLKQIHTIKTIGSGPVRCPGEDDVRRPKRANDGQLMQKVKEDLAVAQRDGEESDEDDADHATNDVGGQEGLELAEDANDVRRARQIEITLTNGKTIRLEAFSASVAREWVERIAELVKYWRRRERADAAELMYASGVDISELHKQLAGLQTHASGIEGVDEQKLSPMLGNIWNWCQIEGCRGIIRSGRLFHKKSSYSAFKARDYVLIAGRLLCFKLVKSVRTTRARQNNGIFHRRQDTVIHLRDAYVYSGKLSEDMLKNGRSDPAQAVSGIGGGGSNSGKRHRVPRVYADGMFSVDDDEDCTFVIRYRPERVNTPADPSVASLHGKDGKRSGRGAVRGPAKETAEAQDASCSVPRLDDKSHKSIAMRARSKVERDLWVRCITYEIEKIVRDDVEREKKLKNTGKVDHK</sequence>
<dbReference type="EMBL" id="DF238799">
    <property type="protein sequence ID" value="GAC95917.1"/>
    <property type="molecule type" value="Genomic_DNA"/>
</dbReference>
<dbReference type="GeneID" id="24108783"/>
<dbReference type="InterPro" id="IPR005522">
    <property type="entry name" value="IPK"/>
</dbReference>
<feature type="region of interest" description="Disordered" evidence="4">
    <location>
        <begin position="1"/>
        <end position="24"/>
    </location>
</feature>
<feature type="region of interest" description="Disordered" evidence="4">
    <location>
        <begin position="610"/>
        <end position="689"/>
    </location>
</feature>
<dbReference type="InterPro" id="IPR039486">
    <property type="entry name" value="Mug56/Spo71_PH"/>
</dbReference>
<feature type="domain" description="PH" evidence="5">
    <location>
        <begin position="1685"/>
        <end position="1950"/>
    </location>
</feature>
<feature type="region of interest" description="Disordered" evidence="4">
    <location>
        <begin position="521"/>
        <end position="542"/>
    </location>
</feature>
<dbReference type="RefSeq" id="XP_012189504.1">
    <property type="nucleotide sequence ID" value="XM_012334114.1"/>
</dbReference>
<feature type="region of interest" description="Disordered" evidence="4">
    <location>
        <begin position="775"/>
        <end position="878"/>
    </location>
</feature>
<dbReference type="Proteomes" id="UP000014071">
    <property type="component" value="Unassembled WGS sequence"/>
</dbReference>
<feature type="compositionally biased region" description="Polar residues" evidence="4">
    <location>
        <begin position="846"/>
        <end position="861"/>
    </location>
</feature>
<evidence type="ECO:0000256" key="4">
    <source>
        <dbReference type="SAM" id="MobiDB-lite"/>
    </source>
</evidence>
<dbReference type="HOGENOM" id="CLU_232571_0_0_1"/>
<name>R9P3V5_PSEHS</name>